<dbReference type="EMBL" id="CP063458">
    <property type="protein sequence ID" value="QOV91455.1"/>
    <property type="molecule type" value="Genomic_DNA"/>
</dbReference>
<keyword evidence="1" id="KW-0812">Transmembrane</keyword>
<dbReference type="KEGG" id="hbs:IPV69_08900"/>
<feature type="transmembrane region" description="Helical" evidence="1">
    <location>
        <begin position="79"/>
        <end position="96"/>
    </location>
</feature>
<proteinExistence type="predicted"/>
<gene>
    <name evidence="2" type="ORF">IPV69_08900</name>
</gene>
<reference evidence="2 3" key="1">
    <citation type="submission" date="2020-10" db="EMBL/GenBank/DDBJ databases">
        <title>Wide distribution of Phycisphaera-like planctomycetes from WD2101 soil group in peatlands and genome analysis of the first cultivated representative.</title>
        <authorList>
            <person name="Dedysh S.N."/>
            <person name="Beletsky A.V."/>
            <person name="Ivanova A."/>
            <person name="Kulichevskaya I.S."/>
            <person name="Suzina N.E."/>
            <person name="Philippov D.A."/>
            <person name="Rakitin A.L."/>
            <person name="Mardanov A.V."/>
            <person name="Ravin N.V."/>
        </authorList>
    </citation>
    <scope>NUCLEOTIDE SEQUENCE [LARGE SCALE GENOMIC DNA]</scope>
    <source>
        <strain evidence="2 3">M1803</strain>
    </source>
</reference>
<feature type="transmembrane region" description="Helical" evidence="1">
    <location>
        <begin position="52"/>
        <end position="73"/>
    </location>
</feature>
<evidence type="ECO:0000256" key="1">
    <source>
        <dbReference type="SAM" id="Phobius"/>
    </source>
</evidence>
<protein>
    <submittedName>
        <fullName evidence="2">TIGR02206 family membrane protein</fullName>
    </submittedName>
</protein>
<evidence type="ECO:0000313" key="2">
    <source>
        <dbReference type="EMBL" id="QOV91455.1"/>
    </source>
</evidence>
<dbReference type="Proteomes" id="UP000593765">
    <property type="component" value="Chromosome"/>
</dbReference>
<dbReference type="AlphaFoldDB" id="A0A7M2X199"/>
<organism evidence="2 3">
    <name type="scientific">Humisphaera borealis</name>
    <dbReference type="NCBI Taxonomy" id="2807512"/>
    <lineage>
        <taxon>Bacteria</taxon>
        <taxon>Pseudomonadati</taxon>
        <taxon>Planctomycetota</taxon>
        <taxon>Phycisphaerae</taxon>
        <taxon>Tepidisphaerales</taxon>
        <taxon>Tepidisphaeraceae</taxon>
        <taxon>Humisphaera</taxon>
    </lineage>
</organism>
<feature type="transmembrane region" description="Helical" evidence="1">
    <location>
        <begin position="131"/>
        <end position="151"/>
    </location>
</feature>
<dbReference type="NCBIfam" id="TIGR02206">
    <property type="entry name" value="intg_mem_TP0381"/>
    <property type="match status" value="1"/>
</dbReference>
<name>A0A7M2X199_9BACT</name>
<accession>A0A7M2X199</accession>
<feature type="transmembrane region" description="Helical" evidence="1">
    <location>
        <begin position="12"/>
        <end position="31"/>
    </location>
</feature>
<dbReference type="Pfam" id="PF14808">
    <property type="entry name" value="TMEM164"/>
    <property type="match status" value="1"/>
</dbReference>
<dbReference type="RefSeq" id="WP_206294739.1">
    <property type="nucleotide sequence ID" value="NZ_CP063458.1"/>
</dbReference>
<evidence type="ECO:0000313" key="3">
    <source>
        <dbReference type="Proteomes" id="UP000593765"/>
    </source>
</evidence>
<keyword evidence="1" id="KW-0472">Membrane</keyword>
<keyword evidence="3" id="KW-1185">Reference proteome</keyword>
<sequence length="250" mass="27822">MAVAADIFTTFTPFGGVHLLVVAIILALSAWAVRHRASLTAEPARLKFDKTLVVAGFLLVVANQATELVPWRFELNRSLPIHICDLVGLAAPLAILTHHRVWRAMLFYWGIGLSTQALITPELQVGLGGFTFWVFWIPHGMIIMLAIYDLLVFRYRPTWRDYGIALITLMIYVAVVLPIDLWLDVNYGFVGKGTPGQVSVIDFLGPWPQRLVKLCVGVIVFLATLTLPFVLARRLRQARPEGLIAEASPP</sequence>
<feature type="transmembrane region" description="Helical" evidence="1">
    <location>
        <begin position="163"/>
        <end position="183"/>
    </location>
</feature>
<feature type="transmembrane region" description="Helical" evidence="1">
    <location>
        <begin position="101"/>
        <end position="119"/>
    </location>
</feature>
<feature type="transmembrane region" description="Helical" evidence="1">
    <location>
        <begin position="211"/>
        <end position="231"/>
    </location>
</feature>
<dbReference type="InterPro" id="IPR011737">
    <property type="entry name" value="CHP02206_TP0381"/>
</dbReference>
<keyword evidence="1" id="KW-1133">Transmembrane helix</keyword>